<evidence type="ECO:0000313" key="3">
    <source>
        <dbReference type="Proteomes" id="UP000012081"/>
    </source>
</evidence>
<comment type="caution">
    <text evidence="2">The sequence shown here is derived from an EMBL/GenBank/DDBJ whole genome shotgun (WGS) entry which is preliminary data.</text>
</comment>
<dbReference type="AlphaFoldDB" id="M8E0B7"/>
<dbReference type="STRING" id="1300222.I532_08152"/>
<dbReference type="GeneID" id="89500738"/>
<organism evidence="2 3">
    <name type="scientific">Brevibacillus borstelensis AK1</name>
    <dbReference type="NCBI Taxonomy" id="1300222"/>
    <lineage>
        <taxon>Bacteria</taxon>
        <taxon>Bacillati</taxon>
        <taxon>Bacillota</taxon>
        <taxon>Bacilli</taxon>
        <taxon>Bacillales</taxon>
        <taxon>Paenibacillaceae</taxon>
        <taxon>Brevibacillus</taxon>
    </lineage>
</organism>
<proteinExistence type="predicted"/>
<dbReference type="OrthoDB" id="2470598at2"/>
<dbReference type="RefSeq" id="WP_003387544.1">
    <property type="nucleotide sequence ID" value="NZ_APBN01000003.1"/>
</dbReference>
<keyword evidence="1" id="KW-0472">Membrane</keyword>
<keyword evidence="1" id="KW-1133">Transmembrane helix</keyword>
<name>M8E0B7_9BACL</name>
<gene>
    <name evidence="2" type="ORF">I532_08152</name>
</gene>
<reference evidence="2 3" key="1">
    <citation type="submission" date="2013-03" db="EMBL/GenBank/DDBJ databases">
        <title>Assembly of a new bacterial strain Brevibacillus borstelensis AK1.</title>
        <authorList>
            <person name="Rajan I."/>
            <person name="PoliReddy D."/>
            <person name="Sugumar T."/>
            <person name="Rathinam K."/>
            <person name="Alqarawi S."/>
            <person name="Khalil A.B."/>
            <person name="Sivakumar N."/>
        </authorList>
    </citation>
    <scope>NUCLEOTIDE SEQUENCE [LARGE SCALE GENOMIC DNA]</scope>
    <source>
        <strain evidence="2 3">AK1</strain>
    </source>
</reference>
<keyword evidence="1" id="KW-0812">Transmembrane</keyword>
<dbReference type="EMBL" id="APBN01000003">
    <property type="protein sequence ID" value="EMT52736.1"/>
    <property type="molecule type" value="Genomic_DNA"/>
</dbReference>
<accession>M8E0B7</accession>
<evidence type="ECO:0000313" key="2">
    <source>
        <dbReference type="EMBL" id="EMT52736.1"/>
    </source>
</evidence>
<sequence length="61" mass="7021">MIARNLLGIIAAGGIVAAVGYMMAPRRRKRFALNINRWPVSMRDVRKMMKTSQKLMRVFAR</sequence>
<protein>
    <submittedName>
        <fullName evidence="2">Uncharacterized protein</fullName>
    </submittedName>
</protein>
<dbReference type="PATRIC" id="fig|1300222.3.peg.1671"/>
<keyword evidence="3" id="KW-1185">Reference proteome</keyword>
<feature type="transmembrane region" description="Helical" evidence="1">
    <location>
        <begin position="6"/>
        <end position="24"/>
    </location>
</feature>
<dbReference type="Proteomes" id="UP000012081">
    <property type="component" value="Unassembled WGS sequence"/>
</dbReference>
<evidence type="ECO:0000256" key="1">
    <source>
        <dbReference type="SAM" id="Phobius"/>
    </source>
</evidence>